<proteinExistence type="predicted"/>
<keyword evidence="1" id="KW-0812">Transmembrane</keyword>
<keyword evidence="1" id="KW-0472">Membrane</keyword>
<dbReference type="Proteomes" id="UP000626109">
    <property type="component" value="Unassembled WGS sequence"/>
</dbReference>
<dbReference type="AlphaFoldDB" id="A0A813K101"/>
<gene>
    <name evidence="2" type="ORF">PGLA2088_LOCUS27188</name>
</gene>
<sequence length="100" mass="10740">HALGFAVLPVQAASPCAPPWLRIPAEAWALAADQVSDRDVGFSAAAARCLLKVIGSQDLAPAAVVFFFLVFLRDLSCIFFFLQHVILTFSAKTLRAHADA</sequence>
<accession>A0A813K101</accession>
<feature type="transmembrane region" description="Helical" evidence="1">
    <location>
        <begin position="60"/>
        <end position="82"/>
    </location>
</feature>
<feature type="non-terminal residue" evidence="2">
    <location>
        <position position="1"/>
    </location>
</feature>
<evidence type="ECO:0000313" key="2">
    <source>
        <dbReference type="EMBL" id="CAE8690963.1"/>
    </source>
</evidence>
<dbReference type="EMBL" id="CAJNNW010027346">
    <property type="protein sequence ID" value="CAE8690963.1"/>
    <property type="molecule type" value="Genomic_DNA"/>
</dbReference>
<name>A0A813K101_POLGL</name>
<evidence type="ECO:0000313" key="3">
    <source>
        <dbReference type="Proteomes" id="UP000626109"/>
    </source>
</evidence>
<keyword evidence="1" id="KW-1133">Transmembrane helix</keyword>
<protein>
    <submittedName>
        <fullName evidence="2">Uncharacterized protein</fullName>
    </submittedName>
</protein>
<reference evidence="2" key="1">
    <citation type="submission" date="2021-02" db="EMBL/GenBank/DDBJ databases">
        <authorList>
            <person name="Dougan E. K."/>
            <person name="Rhodes N."/>
            <person name="Thang M."/>
            <person name="Chan C."/>
        </authorList>
    </citation>
    <scope>NUCLEOTIDE SEQUENCE</scope>
</reference>
<comment type="caution">
    <text evidence="2">The sequence shown here is derived from an EMBL/GenBank/DDBJ whole genome shotgun (WGS) entry which is preliminary data.</text>
</comment>
<evidence type="ECO:0000256" key="1">
    <source>
        <dbReference type="SAM" id="Phobius"/>
    </source>
</evidence>
<organism evidence="2 3">
    <name type="scientific">Polarella glacialis</name>
    <name type="common">Dinoflagellate</name>
    <dbReference type="NCBI Taxonomy" id="89957"/>
    <lineage>
        <taxon>Eukaryota</taxon>
        <taxon>Sar</taxon>
        <taxon>Alveolata</taxon>
        <taxon>Dinophyceae</taxon>
        <taxon>Suessiales</taxon>
        <taxon>Suessiaceae</taxon>
        <taxon>Polarella</taxon>
    </lineage>
</organism>